<evidence type="ECO:0000313" key="1">
    <source>
        <dbReference type="Proteomes" id="UP000887576"/>
    </source>
</evidence>
<organism evidence="1 2">
    <name type="scientific">Panagrolaimus sp. JU765</name>
    <dbReference type="NCBI Taxonomy" id="591449"/>
    <lineage>
        <taxon>Eukaryota</taxon>
        <taxon>Metazoa</taxon>
        <taxon>Ecdysozoa</taxon>
        <taxon>Nematoda</taxon>
        <taxon>Chromadorea</taxon>
        <taxon>Rhabditida</taxon>
        <taxon>Tylenchina</taxon>
        <taxon>Panagrolaimomorpha</taxon>
        <taxon>Panagrolaimoidea</taxon>
        <taxon>Panagrolaimidae</taxon>
        <taxon>Panagrolaimus</taxon>
    </lineage>
</organism>
<dbReference type="Proteomes" id="UP000887576">
    <property type="component" value="Unplaced"/>
</dbReference>
<evidence type="ECO:0000313" key="2">
    <source>
        <dbReference type="WBParaSite" id="JU765_v2.g4924.t1"/>
    </source>
</evidence>
<proteinExistence type="predicted"/>
<name>A0AC34R9L5_9BILA</name>
<sequence>MGDDGPIIDVQHETPGNAKKAKLSRDTQRLFGIFLLIIVNIVWVGSAELTRYLFVDLHFKRPFFTTYVKSCLFTIFMLKSCFNLKDDGDTENNNNQSEGAKECLEKKPHVVEAESSEESSFEIESLTAAEFEPIHLPTPSDSENERPASPVVSISLFDENDDSLSDGFGPFTEKHKFITKQPKQSLGQKIREKSKRVKFAMFREVRRLPASIALEARLARLSYRHREGLCDGCFEASTFLKYMFVFAPLWFISSTTYQAALCFDNVSFVTMVSSSSSLFVLAFGAMNPKRSQDKFTWTKLIFVMLNLFGVALVSELTGTGYGLLFSLISAISYAGFLQTFSSMTGSKRKVDRFLMFGTIGIFSVFACTPLILIAHATKLESQLPWPTKEEFFIVVINGIVGSIFADYLWIWATELTSSLISSLSLTLSIPLSFLADSMLRNQVPTFAQVVASIPIMASFVGAALIQNQKISKVKTIKTSVKKHFKQGDGEMANLISDDAEEQL</sequence>
<reference evidence="2" key="1">
    <citation type="submission" date="2022-11" db="UniProtKB">
        <authorList>
            <consortium name="WormBaseParasite"/>
        </authorList>
    </citation>
    <scope>IDENTIFICATION</scope>
</reference>
<accession>A0AC34R9L5</accession>
<dbReference type="WBParaSite" id="JU765_v2.g4924.t1">
    <property type="protein sequence ID" value="JU765_v2.g4924.t1"/>
    <property type="gene ID" value="JU765_v2.g4924"/>
</dbReference>
<protein>
    <submittedName>
        <fullName evidence="2">EamA domain-containing protein</fullName>
    </submittedName>
</protein>